<protein>
    <submittedName>
        <fullName evidence="1">Uncharacterized protein</fullName>
    </submittedName>
</protein>
<comment type="caution">
    <text evidence="1">The sequence shown here is derived from an EMBL/GenBank/DDBJ whole genome shotgun (WGS) entry which is preliminary data.</text>
</comment>
<evidence type="ECO:0000313" key="2">
    <source>
        <dbReference type="Proteomes" id="UP000037084"/>
    </source>
</evidence>
<sequence>MALMSVPTGIGVSDDREWVIQNAKGRKFVCDSAAEAFEELPEYGEGAVVLTRRVVRGLFVTKVVEDWKQVTPPPADGAPT</sequence>
<dbReference type="AlphaFoldDB" id="A0A0L8N036"/>
<proteinExistence type="predicted"/>
<name>A0A0L8N036_STRVG</name>
<dbReference type="PATRIC" id="fig|1961.12.peg.2069"/>
<accession>A0A0L8N036</accession>
<reference evidence="2" key="1">
    <citation type="submission" date="2015-07" db="EMBL/GenBank/DDBJ databases">
        <authorList>
            <consortium name="Consortium for Microbial Forensics and Genomics (microFORGE)"/>
            <person name="Knight B.M."/>
            <person name="Roberts D.P."/>
            <person name="Lin D."/>
            <person name="Hari K."/>
            <person name="Fletcher J."/>
            <person name="Melcher U."/>
            <person name="Blagden T."/>
            <person name="Winegar R.A."/>
        </authorList>
    </citation>
    <scope>NUCLEOTIDE SEQUENCE [LARGE SCALE GENOMIC DNA]</scope>
    <source>
        <strain evidence="2">NRRL B-1447</strain>
    </source>
</reference>
<organism evidence="1 2">
    <name type="scientific">Streptomyces virginiae</name>
    <name type="common">Streptomyces cinnamonensis</name>
    <dbReference type="NCBI Taxonomy" id="1961"/>
    <lineage>
        <taxon>Bacteria</taxon>
        <taxon>Bacillati</taxon>
        <taxon>Actinomycetota</taxon>
        <taxon>Actinomycetes</taxon>
        <taxon>Kitasatosporales</taxon>
        <taxon>Streptomycetaceae</taxon>
        <taxon>Streptomyces</taxon>
    </lineage>
</organism>
<gene>
    <name evidence="1" type="ORF">ADK75_08930</name>
</gene>
<dbReference type="Proteomes" id="UP000037084">
    <property type="component" value="Unassembled WGS sequence"/>
</dbReference>
<evidence type="ECO:0000313" key="1">
    <source>
        <dbReference type="EMBL" id="KOG56024.1"/>
    </source>
</evidence>
<dbReference type="EMBL" id="LGUV01000065">
    <property type="protein sequence ID" value="KOG56024.1"/>
    <property type="molecule type" value="Genomic_DNA"/>
</dbReference>